<evidence type="ECO:0000313" key="2">
    <source>
        <dbReference type="EMBL" id="OAH55775.1"/>
    </source>
</evidence>
<keyword evidence="1" id="KW-0812">Transmembrane</keyword>
<feature type="transmembrane region" description="Helical" evidence="1">
    <location>
        <begin position="60"/>
        <end position="87"/>
    </location>
</feature>
<dbReference type="RefSeq" id="WP_018393656.1">
    <property type="nucleotide sequence ID" value="NZ_LQWZ01000023.1"/>
</dbReference>
<name>A0A177KS36_9BACI</name>
<accession>A0A177KS36</accession>
<proteinExistence type="predicted"/>
<keyword evidence="1" id="KW-1133">Transmembrane helix</keyword>
<evidence type="ECO:0000256" key="1">
    <source>
        <dbReference type="SAM" id="Phobius"/>
    </source>
</evidence>
<organism evidence="2 3">
    <name type="scientific">Domibacillus aminovorans</name>
    <dbReference type="NCBI Taxonomy" id="29332"/>
    <lineage>
        <taxon>Bacteria</taxon>
        <taxon>Bacillati</taxon>
        <taxon>Bacillota</taxon>
        <taxon>Bacilli</taxon>
        <taxon>Bacillales</taxon>
        <taxon>Bacillaceae</taxon>
        <taxon>Domibacillus</taxon>
    </lineage>
</organism>
<comment type="caution">
    <text evidence="2">The sequence shown here is derived from an EMBL/GenBank/DDBJ whole genome shotgun (WGS) entry which is preliminary data.</text>
</comment>
<protein>
    <submittedName>
        <fullName evidence="2">Uncharacterized protein</fullName>
    </submittedName>
</protein>
<sequence length="106" mass="11698">MVSRSLKWTTGGLEALLGIPYISLAFVVSWEWRPLVIMLFLHMFALFYSAKEKTNKTASILGIVTSIVGWIPVVGVGMHLVSAFFLLKSAAKHKSVTEQETPTTSN</sequence>
<dbReference type="EMBL" id="LQWZ01000023">
    <property type="protein sequence ID" value="OAH55775.1"/>
    <property type="molecule type" value="Genomic_DNA"/>
</dbReference>
<keyword evidence="1" id="KW-0472">Membrane</keyword>
<evidence type="ECO:0000313" key="3">
    <source>
        <dbReference type="Proteomes" id="UP000077271"/>
    </source>
</evidence>
<feature type="transmembrane region" description="Helical" evidence="1">
    <location>
        <begin position="21"/>
        <end position="48"/>
    </location>
</feature>
<gene>
    <name evidence="2" type="ORF">AWH48_03625</name>
</gene>
<dbReference type="AlphaFoldDB" id="A0A177KS36"/>
<dbReference type="Proteomes" id="UP000077271">
    <property type="component" value="Unassembled WGS sequence"/>
</dbReference>
<reference evidence="2 3" key="1">
    <citation type="submission" date="2016-01" db="EMBL/GenBank/DDBJ databases">
        <title>Investigation of taxonomic status of Bacillus aminovorans.</title>
        <authorList>
            <person name="Verma A."/>
            <person name="Pal Y."/>
            <person name="Krishnamurthi S."/>
        </authorList>
    </citation>
    <scope>NUCLEOTIDE SEQUENCE [LARGE SCALE GENOMIC DNA]</scope>
    <source>
        <strain evidence="2 3">DSM 4337</strain>
    </source>
</reference>
<dbReference type="OrthoDB" id="1925744at2"/>